<dbReference type="PROSITE" id="PS50109">
    <property type="entry name" value="HIS_KIN"/>
    <property type="match status" value="1"/>
</dbReference>
<dbReference type="Gene3D" id="3.30.565.10">
    <property type="entry name" value="Histidine kinase-like ATPase, C-terminal domain"/>
    <property type="match status" value="1"/>
</dbReference>
<evidence type="ECO:0000259" key="11">
    <source>
        <dbReference type="PROSITE" id="PS50112"/>
    </source>
</evidence>
<feature type="domain" description="PAC" evidence="12">
    <location>
        <begin position="219"/>
        <end position="271"/>
    </location>
</feature>
<dbReference type="SMART" id="SM00388">
    <property type="entry name" value="HisKA"/>
    <property type="match status" value="1"/>
</dbReference>
<dbReference type="CDD" id="cd00082">
    <property type="entry name" value="HisKA"/>
    <property type="match status" value="1"/>
</dbReference>
<dbReference type="InterPro" id="IPR005467">
    <property type="entry name" value="His_kinase_dom"/>
</dbReference>
<evidence type="ECO:0000259" key="10">
    <source>
        <dbReference type="PROSITE" id="PS50109"/>
    </source>
</evidence>
<evidence type="ECO:0000256" key="8">
    <source>
        <dbReference type="ARBA" id="ARBA00023012"/>
    </source>
</evidence>
<evidence type="ECO:0000259" key="12">
    <source>
        <dbReference type="PROSITE" id="PS50113"/>
    </source>
</evidence>
<dbReference type="SMART" id="SM00387">
    <property type="entry name" value="HATPase_c"/>
    <property type="match status" value="1"/>
</dbReference>
<dbReference type="PANTHER" id="PTHR43065:SF10">
    <property type="entry name" value="PEROXIDE STRESS-ACTIVATED HISTIDINE KINASE MAK3"/>
    <property type="match status" value="1"/>
</dbReference>
<protein>
    <recommendedName>
        <fullName evidence="2">histidine kinase</fullName>
        <ecNumber evidence="2">2.7.13.3</ecNumber>
    </recommendedName>
</protein>
<dbReference type="GO" id="GO:0005524">
    <property type="term" value="F:ATP binding"/>
    <property type="evidence" value="ECO:0007669"/>
    <property type="project" value="UniProtKB-KW"/>
</dbReference>
<evidence type="ECO:0000313" key="14">
    <source>
        <dbReference type="Proteomes" id="UP000641646"/>
    </source>
</evidence>
<keyword evidence="7" id="KW-0067">ATP-binding</keyword>
<feature type="domain" description="PAS" evidence="11">
    <location>
        <begin position="144"/>
        <end position="190"/>
    </location>
</feature>
<proteinExistence type="predicted"/>
<dbReference type="InterPro" id="IPR003661">
    <property type="entry name" value="HisK_dim/P_dom"/>
</dbReference>
<keyword evidence="3" id="KW-0597">Phosphoprotein</keyword>
<dbReference type="RefSeq" id="WP_190464442.1">
    <property type="nucleotide sequence ID" value="NZ_JACJPW010000023.1"/>
</dbReference>
<dbReference type="InterPro" id="IPR013655">
    <property type="entry name" value="PAS_fold_3"/>
</dbReference>
<evidence type="ECO:0000256" key="1">
    <source>
        <dbReference type="ARBA" id="ARBA00000085"/>
    </source>
</evidence>
<dbReference type="Pfam" id="PF02518">
    <property type="entry name" value="HATPase_c"/>
    <property type="match status" value="1"/>
</dbReference>
<dbReference type="SMART" id="SM00086">
    <property type="entry name" value="PAC"/>
    <property type="match status" value="2"/>
</dbReference>
<keyword evidence="14" id="KW-1185">Reference proteome</keyword>
<dbReference type="SUPFAM" id="SSF47384">
    <property type="entry name" value="Homodimeric domain of signal transducing histidine kinase"/>
    <property type="match status" value="1"/>
</dbReference>
<dbReference type="InterPro" id="IPR004358">
    <property type="entry name" value="Sig_transdc_His_kin-like_C"/>
</dbReference>
<keyword evidence="8" id="KW-0902">Two-component regulatory system</keyword>
<evidence type="ECO:0000256" key="2">
    <source>
        <dbReference type="ARBA" id="ARBA00012438"/>
    </source>
</evidence>
<accession>A0A926VFJ4</accession>
<evidence type="ECO:0000313" key="13">
    <source>
        <dbReference type="EMBL" id="MBD2181634.1"/>
    </source>
</evidence>
<dbReference type="InterPro" id="IPR001610">
    <property type="entry name" value="PAC"/>
</dbReference>
<evidence type="ECO:0000256" key="4">
    <source>
        <dbReference type="ARBA" id="ARBA00022679"/>
    </source>
</evidence>
<dbReference type="PROSITE" id="PS50112">
    <property type="entry name" value="PAS"/>
    <property type="match status" value="2"/>
</dbReference>
<dbReference type="Gene3D" id="3.30.450.20">
    <property type="entry name" value="PAS domain"/>
    <property type="match status" value="2"/>
</dbReference>
<keyword evidence="4" id="KW-0808">Transferase</keyword>
<evidence type="ECO:0000256" key="7">
    <source>
        <dbReference type="ARBA" id="ARBA00022840"/>
    </source>
</evidence>
<dbReference type="PANTHER" id="PTHR43065">
    <property type="entry name" value="SENSOR HISTIDINE KINASE"/>
    <property type="match status" value="1"/>
</dbReference>
<dbReference type="InterPro" id="IPR036890">
    <property type="entry name" value="HATPase_C_sf"/>
</dbReference>
<dbReference type="Pfam" id="PF13426">
    <property type="entry name" value="PAS_9"/>
    <property type="match status" value="1"/>
</dbReference>
<sequence>MATEGKESAIVENRSLKAEQNLRCASDKFFALSLDMLFVVGLDGYIKQLNPMSEKTLGFTTKEFLSLPLLEFVHPQDREFTLAQFEKLENITETVSFENRCRCKDGSYKWLLWNATLSQEEQLIYLVARDITASKQEKQALQETEERYRLLVESVKDYAIYMLDPQGHVISWNPGAERLKRYRAEEIIGKHFSCFYLSEDIKQGKPEQELRVAQAEGRYEDEGWRVRKDGSRFLANAVVTALRGKDGQLRGFAKVTRDITERKLAQEALQQANDELEKRVEERTAELTQANALLRQEIDVRKRTEVALRQSKAHLKEQAKQLEEALHELHSTQAQLIQKEKMSSLGQLVAGIAHEINNPVSFIYCNLDYANRYVQDLLHLLRLYQQNFPQSTPEIVEAESAIDLDFLVADITKLLSSMKRGAKRIHEIVLSLRNFARHDEAEMKFVNIHEGIDSTLSLLQNRLKATEGCPPIQVIQAYGDLPLVECYPGLLNQVFMNLFANAIDALEELERSKVDTLSPSHPTIIIRTEVVGQRVRISVADNGPGMTEEVRRRLYDPFFTTKSVGQGIGLGLSICYQIVVEKHRGQLNCISQPGKGAEFVIEIPVFARSTQPTSFQSKTEVSSQQQLALN</sequence>
<dbReference type="NCBIfam" id="TIGR00229">
    <property type="entry name" value="sensory_box"/>
    <property type="match status" value="2"/>
</dbReference>
<feature type="coiled-coil region" evidence="9">
    <location>
        <begin position="259"/>
        <end position="342"/>
    </location>
</feature>
<evidence type="ECO:0000256" key="9">
    <source>
        <dbReference type="SAM" id="Coils"/>
    </source>
</evidence>
<comment type="caution">
    <text evidence="13">The sequence shown here is derived from an EMBL/GenBank/DDBJ whole genome shotgun (WGS) entry which is preliminary data.</text>
</comment>
<dbReference type="EC" id="2.7.13.3" evidence="2"/>
<evidence type="ECO:0000256" key="5">
    <source>
        <dbReference type="ARBA" id="ARBA00022741"/>
    </source>
</evidence>
<feature type="domain" description="PAS" evidence="11">
    <location>
        <begin position="37"/>
        <end position="79"/>
    </location>
</feature>
<dbReference type="SUPFAM" id="SSF55874">
    <property type="entry name" value="ATPase domain of HSP90 chaperone/DNA topoisomerase II/histidine kinase"/>
    <property type="match status" value="1"/>
</dbReference>
<gene>
    <name evidence="13" type="ORF">H6G03_11025</name>
</gene>
<name>A0A926VFJ4_9CYAN</name>
<dbReference type="SMART" id="SM00091">
    <property type="entry name" value="PAS"/>
    <property type="match status" value="2"/>
</dbReference>
<evidence type="ECO:0000256" key="6">
    <source>
        <dbReference type="ARBA" id="ARBA00022777"/>
    </source>
</evidence>
<dbReference type="InterPro" id="IPR003594">
    <property type="entry name" value="HATPase_dom"/>
</dbReference>
<dbReference type="Pfam" id="PF08447">
    <property type="entry name" value="PAS_3"/>
    <property type="match status" value="1"/>
</dbReference>
<dbReference type="SUPFAM" id="SSF55785">
    <property type="entry name" value="PYP-like sensor domain (PAS domain)"/>
    <property type="match status" value="2"/>
</dbReference>
<dbReference type="Gene3D" id="1.10.287.130">
    <property type="match status" value="1"/>
</dbReference>
<keyword evidence="5" id="KW-0547">Nucleotide-binding</keyword>
<dbReference type="InterPro" id="IPR000700">
    <property type="entry name" value="PAS-assoc_C"/>
</dbReference>
<organism evidence="13 14">
    <name type="scientific">Aerosakkonema funiforme FACHB-1375</name>
    <dbReference type="NCBI Taxonomy" id="2949571"/>
    <lineage>
        <taxon>Bacteria</taxon>
        <taxon>Bacillati</taxon>
        <taxon>Cyanobacteriota</taxon>
        <taxon>Cyanophyceae</taxon>
        <taxon>Oscillatoriophycideae</taxon>
        <taxon>Aerosakkonematales</taxon>
        <taxon>Aerosakkonemataceae</taxon>
        <taxon>Aerosakkonema</taxon>
    </lineage>
</organism>
<dbReference type="Proteomes" id="UP000641646">
    <property type="component" value="Unassembled WGS sequence"/>
</dbReference>
<dbReference type="InterPro" id="IPR035965">
    <property type="entry name" value="PAS-like_dom_sf"/>
</dbReference>
<dbReference type="AlphaFoldDB" id="A0A926VFJ4"/>
<evidence type="ECO:0000256" key="3">
    <source>
        <dbReference type="ARBA" id="ARBA00022553"/>
    </source>
</evidence>
<dbReference type="PRINTS" id="PR00344">
    <property type="entry name" value="BCTRLSENSOR"/>
</dbReference>
<keyword evidence="6" id="KW-0418">Kinase</keyword>
<feature type="domain" description="Histidine kinase" evidence="10">
    <location>
        <begin position="351"/>
        <end position="607"/>
    </location>
</feature>
<dbReference type="PROSITE" id="PS50113">
    <property type="entry name" value="PAC"/>
    <property type="match status" value="1"/>
</dbReference>
<reference evidence="13" key="2">
    <citation type="submission" date="2020-08" db="EMBL/GenBank/DDBJ databases">
        <authorList>
            <person name="Chen M."/>
            <person name="Teng W."/>
            <person name="Zhao L."/>
            <person name="Hu C."/>
            <person name="Zhou Y."/>
            <person name="Han B."/>
            <person name="Song L."/>
            <person name="Shu W."/>
        </authorList>
    </citation>
    <scope>NUCLEOTIDE SEQUENCE</scope>
    <source>
        <strain evidence="13">FACHB-1375</strain>
    </source>
</reference>
<dbReference type="InterPro" id="IPR000014">
    <property type="entry name" value="PAS"/>
</dbReference>
<dbReference type="InterPro" id="IPR036097">
    <property type="entry name" value="HisK_dim/P_sf"/>
</dbReference>
<dbReference type="CDD" id="cd00130">
    <property type="entry name" value="PAS"/>
    <property type="match status" value="2"/>
</dbReference>
<reference evidence="13" key="1">
    <citation type="journal article" date="2015" name="ISME J.">
        <title>Draft Genome Sequence of Streptomyces incarnatus NRRL8089, which Produces the Nucleoside Antibiotic Sinefungin.</title>
        <authorList>
            <person name="Oshima K."/>
            <person name="Hattori M."/>
            <person name="Shimizu H."/>
            <person name="Fukuda K."/>
            <person name="Nemoto M."/>
            <person name="Inagaki K."/>
            <person name="Tamura T."/>
        </authorList>
    </citation>
    <scope>NUCLEOTIDE SEQUENCE</scope>
    <source>
        <strain evidence="13">FACHB-1375</strain>
    </source>
</reference>
<comment type="catalytic activity">
    <reaction evidence="1">
        <text>ATP + protein L-histidine = ADP + protein N-phospho-L-histidine.</text>
        <dbReference type="EC" id="2.7.13.3"/>
    </reaction>
</comment>
<dbReference type="GO" id="GO:0000155">
    <property type="term" value="F:phosphorelay sensor kinase activity"/>
    <property type="evidence" value="ECO:0007669"/>
    <property type="project" value="InterPro"/>
</dbReference>
<keyword evidence="9" id="KW-0175">Coiled coil</keyword>
<dbReference type="EMBL" id="JACJPW010000023">
    <property type="protein sequence ID" value="MBD2181634.1"/>
    <property type="molecule type" value="Genomic_DNA"/>
</dbReference>